<dbReference type="Proteomes" id="UP000265618">
    <property type="component" value="Unassembled WGS sequence"/>
</dbReference>
<dbReference type="InterPro" id="IPR008758">
    <property type="entry name" value="Peptidase_S28"/>
</dbReference>
<dbReference type="InterPro" id="IPR029058">
    <property type="entry name" value="AB_hydrolase_fold"/>
</dbReference>
<name>A0A9K3D4Q8_9EUKA</name>
<dbReference type="PANTHER" id="PTHR11010:SF11">
    <property type="entry name" value="THYMUS-SPECIFIC SERINE PROTEASE"/>
    <property type="match status" value="1"/>
</dbReference>
<reference evidence="6 7" key="1">
    <citation type="journal article" date="2018" name="PLoS ONE">
        <title>The draft genome of Kipferlia bialata reveals reductive genome evolution in fornicate parasites.</title>
        <authorList>
            <person name="Tanifuji G."/>
            <person name="Takabayashi S."/>
            <person name="Kume K."/>
            <person name="Takagi M."/>
            <person name="Nakayama T."/>
            <person name="Kamikawa R."/>
            <person name="Inagaki Y."/>
            <person name="Hashimoto T."/>
        </authorList>
    </citation>
    <scope>NUCLEOTIDE SEQUENCE [LARGE SCALE GENOMIC DNA]</scope>
    <source>
        <strain evidence="6">NY0173</strain>
    </source>
</reference>
<keyword evidence="7" id="KW-1185">Reference proteome</keyword>
<evidence type="ECO:0000313" key="7">
    <source>
        <dbReference type="Proteomes" id="UP000265618"/>
    </source>
</evidence>
<keyword evidence="3" id="KW-0732">Signal</keyword>
<protein>
    <submittedName>
        <fullName evidence="6">Peptidase S28</fullName>
    </submittedName>
</protein>
<evidence type="ECO:0000256" key="5">
    <source>
        <dbReference type="ARBA" id="ARBA00023180"/>
    </source>
</evidence>
<evidence type="ECO:0000256" key="2">
    <source>
        <dbReference type="ARBA" id="ARBA00022670"/>
    </source>
</evidence>
<dbReference type="GO" id="GO:0070008">
    <property type="term" value="F:serine-type exopeptidase activity"/>
    <property type="evidence" value="ECO:0007669"/>
    <property type="project" value="InterPro"/>
</dbReference>
<dbReference type="Pfam" id="PF05577">
    <property type="entry name" value="Peptidase_S28"/>
    <property type="match status" value="1"/>
</dbReference>
<comment type="caution">
    <text evidence="6">The sequence shown here is derived from an EMBL/GenBank/DDBJ whole genome shotgun (WGS) entry which is preliminary data.</text>
</comment>
<feature type="non-terminal residue" evidence="6">
    <location>
        <position position="1"/>
    </location>
</feature>
<keyword evidence="4" id="KW-0378">Hydrolase</keyword>
<dbReference type="PANTHER" id="PTHR11010">
    <property type="entry name" value="PROTEASE S28 PRO-X CARBOXYPEPTIDASE-RELATED"/>
    <property type="match status" value="1"/>
</dbReference>
<accession>A0A9K3D4Q8</accession>
<sequence length="180" mass="20216">YGVTGLSDLGVLDYSTEAMKSTTVDPSHTERIWWWQKCTQLAYFQTAPALNSLRSQHVSLEGHYRRCSEVYDLDISLYHDGVLPATYDNTITYGAAQYGGTQVMFVSGGDDPWTEACNMEENDLDDGVYMLVGTDEPSHTVPCYQAGHAVDLVTPTDEDCFDLMLTRDFETDLINAWMEL</sequence>
<keyword evidence="5" id="KW-0325">Glycoprotein</keyword>
<dbReference type="AlphaFoldDB" id="A0A9K3D4Q8"/>
<dbReference type="Gene3D" id="3.40.50.1820">
    <property type="entry name" value="alpha/beta hydrolase"/>
    <property type="match status" value="1"/>
</dbReference>
<comment type="similarity">
    <text evidence="1">Belongs to the peptidase S28 family.</text>
</comment>
<proteinExistence type="inferred from homology"/>
<evidence type="ECO:0000256" key="1">
    <source>
        <dbReference type="ARBA" id="ARBA00011079"/>
    </source>
</evidence>
<evidence type="ECO:0000256" key="3">
    <source>
        <dbReference type="ARBA" id="ARBA00022729"/>
    </source>
</evidence>
<dbReference type="OrthoDB" id="1735038at2759"/>
<dbReference type="EMBL" id="BDIP01003385">
    <property type="protein sequence ID" value="GIQ87640.1"/>
    <property type="molecule type" value="Genomic_DNA"/>
</dbReference>
<gene>
    <name evidence="6" type="ORF">KIPB_009718</name>
</gene>
<evidence type="ECO:0000313" key="6">
    <source>
        <dbReference type="EMBL" id="GIQ87640.1"/>
    </source>
</evidence>
<dbReference type="GO" id="GO:0006508">
    <property type="term" value="P:proteolysis"/>
    <property type="evidence" value="ECO:0007669"/>
    <property type="project" value="UniProtKB-KW"/>
</dbReference>
<keyword evidence="2" id="KW-0645">Protease</keyword>
<organism evidence="6 7">
    <name type="scientific">Kipferlia bialata</name>
    <dbReference type="NCBI Taxonomy" id="797122"/>
    <lineage>
        <taxon>Eukaryota</taxon>
        <taxon>Metamonada</taxon>
        <taxon>Carpediemonas-like organisms</taxon>
        <taxon>Kipferlia</taxon>
    </lineage>
</organism>
<evidence type="ECO:0000256" key="4">
    <source>
        <dbReference type="ARBA" id="ARBA00022801"/>
    </source>
</evidence>
<dbReference type="GO" id="GO:0008239">
    <property type="term" value="F:dipeptidyl-peptidase activity"/>
    <property type="evidence" value="ECO:0007669"/>
    <property type="project" value="TreeGrafter"/>
</dbReference>